<evidence type="ECO:0000313" key="3">
    <source>
        <dbReference type="EMBL" id="ASI53935.1"/>
    </source>
</evidence>
<keyword evidence="1" id="KW-0732">Signal</keyword>
<dbReference type="InterPro" id="IPR038765">
    <property type="entry name" value="Papain-like_cys_pep_sf"/>
</dbReference>
<dbReference type="PROSITE" id="PS51257">
    <property type="entry name" value="PROKAR_LIPOPROTEIN"/>
    <property type="match status" value="1"/>
</dbReference>
<name>A0A4P1QG65_9BACT</name>
<dbReference type="SMART" id="SM00460">
    <property type="entry name" value="TGc"/>
    <property type="match status" value="1"/>
</dbReference>
<feature type="domain" description="Transglutaminase-like" evidence="2">
    <location>
        <begin position="517"/>
        <end position="584"/>
    </location>
</feature>
<organism evidence="3 4">
    <name type="scientific">Metamycoplasma hyosynoviae</name>
    <dbReference type="NCBI Taxonomy" id="29559"/>
    <lineage>
        <taxon>Bacteria</taxon>
        <taxon>Bacillati</taxon>
        <taxon>Mycoplasmatota</taxon>
        <taxon>Mycoplasmoidales</taxon>
        <taxon>Metamycoplasmataceae</taxon>
        <taxon>Metamycoplasma</taxon>
    </lineage>
</organism>
<dbReference type="Proteomes" id="UP000264882">
    <property type="component" value="Chromosome"/>
</dbReference>
<keyword evidence="4" id="KW-1185">Reference proteome</keyword>
<reference evidence="3 4" key="1">
    <citation type="submission" date="2014-06" db="EMBL/GenBank/DDBJ databases">
        <title>The Whole Genome Sequence of Mycoplasma hyosynoviae strain ATCC 27095.</title>
        <authorList>
            <person name="Calcutt M.J."/>
            <person name="Foecking M.F."/>
        </authorList>
    </citation>
    <scope>NUCLEOTIDE SEQUENCE [LARGE SCALE GENOMIC DNA]</scope>
    <source>
        <strain evidence="3 4">M60</strain>
    </source>
</reference>
<gene>
    <name evidence="3" type="ORF">MHSN_01895</name>
</gene>
<dbReference type="RefSeq" id="WP_119863836.1">
    <property type="nucleotide sequence ID" value="NZ_CP008748.1"/>
</dbReference>
<dbReference type="EMBL" id="CP008748">
    <property type="protein sequence ID" value="ASI53935.1"/>
    <property type="molecule type" value="Genomic_DNA"/>
</dbReference>
<dbReference type="Pfam" id="PF01841">
    <property type="entry name" value="Transglut_core"/>
    <property type="match status" value="1"/>
</dbReference>
<dbReference type="Gene3D" id="3.10.620.30">
    <property type="match status" value="1"/>
</dbReference>
<evidence type="ECO:0000256" key="1">
    <source>
        <dbReference type="SAM" id="SignalP"/>
    </source>
</evidence>
<sequence>MLKSKKMKFLLMGSILPFLGTTLFSISCNNKKLLENALKNAKVEVENKNKFTNTLKKEEIKITLNNDDFEVIDKSFEIKKDDETSIIVKFRIKSKSKSIVSEQISVEVNGFKDKNIPYSYSDLWNDINKDGKMYSLSSIGEIKFDVVDTTGLSQNYDRPIKREQFSPIKLTKEQLDEWYDKVFGYFYKKIETLLLYKSFVETKLTSLLTAYGTNATYFAKIYDEAVKELKDTMDVYNDEFKTDLDKLNKEGLESEIAKELANKIEIQKGIFDKQYHSLTLTQNNILSRLTKLIVDPAHKYFKDEETKNKRLGKLKINQKLQDAKLDNVRQIFKEHKAESFTIEVDATYAEDFKFTSDVPKWLKDHLEENSIKYTPDPAKPEYTQQKFYEDYFYTSVFEIELGRQIYNLFGEGYFVDLTTLGDWELDSKTTPGKVLLNVKTQQWQTENTKQKELNEYVIKTLNEIIDDRWDDETKVEAVRNYLLYKLYYASEEELEKVKETNLFVNKLGLSLADPYNLIAGGSVVCDGYARAFSLFMYYLGIPSRYMGGIGMPTEDEDDKVAHAWNEVWLEKDGKGAWYPLDLTWDDGDEEAGKDSFNFYYSYFLQNVVNKVPFETSHKTDPVLKQFYVNRPTPLK</sequence>
<dbReference type="KEGG" id="mhyv:MHSN_01895"/>
<dbReference type="InterPro" id="IPR002931">
    <property type="entry name" value="Transglutaminase-like"/>
</dbReference>
<proteinExistence type="predicted"/>
<dbReference type="SUPFAM" id="SSF54001">
    <property type="entry name" value="Cysteine proteinases"/>
    <property type="match status" value="1"/>
</dbReference>
<accession>A0A4P1QG65</accession>
<evidence type="ECO:0000259" key="2">
    <source>
        <dbReference type="SMART" id="SM00460"/>
    </source>
</evidence>
<feature type="signal peptide" evidence="1">
    <location>
        <begin position="1"/>
        <end position="20"/>
    </location>
</feature>
<feature type="chain" id="PRO_5020032617" description="Transglutaminase-like domain-containing protein" evidence="1">
    <location>
        <begin position="21"/>
        <end position="635"/>
    </location>
</feature>
<evidence type="ECO:0000313" key="4">
    <source>
        <dbReference type="Proteomes" id="UP000264882"/>
    </source>
</evidence>
<protein>
    <recommendedName>
        <fullName evidence="2">Transglutaminase-like domain-containing protein</fullName>
    </recommendedName>
</protein>
<dbReference type="AlphaFoldDB" id="A0A4P1QG65"/>